<evidence type="ECO:0000313" key="1">
    <source>
        <dbReference type="EMBL" id="UPK92668.1"/>
    </source>
</evidence>
<proteinExistence type="predicted"/>
<sequence length="364" mass="40462">MTGTTASPTYGRSHIEQLLSLRRLSCADRFSNEHTLECPLWARGAYGGQLIAQSLLAAYETVDGEFVAHSIHCHFLNAANVELSVVFDVDRVRDGRSFTTRVIHARQNNKLILLATVSFTLDSTRGHILQHSVPFPSDERLPDDKPEAAIQSAAGQGGQGQPCDCVRSTSVMKGIPSQRRYRQWVKARGKIQETSLDASSSPDGSSTRAKLSRRDNHHAHLAALAYMTDNYFLGTVFRAHDASRFSDRPYPIPTQTVQGDAADVKAWRSYFDRLADEEKSNNGVAPNNNKHVTMLASLDHTIFFHQSRGFRADEWLLNEVKTPWADDERGVVVGRIWNHEGILVATCIQEGVVRLAQLQGGSRL</sequence>
<gene>
    <name evidence="1" type="ORF">LCI18_003603</name>
</gene>
<dbReference type="EMBL" id="CP090032">
    <property type="protein sequence ID" value="UPK92668.1"/>
    <property type="molecule type" value="Genomic_DNA"/>
</dbReference>
<organism evidence="1 2">
    <name type="scientific">Fusarium solani subsp. cucurbitae</name>
    <name type="common">Neocosmosporum cucurbitae</name>
    <dbReference type="NCBI Taxonomy" id="2747967"/>
    <lineage>
        <taxon>Eukaryota</taxon>
        <taxon>Fungi</taxon>
        <taxon>Dikarya</taxon>
        <taxon>Ascomycota</taxon>
        <taxon>Pezizomycotina</taxon>
        <taxon>Sordariomycetes</taxon>
        <taxon>Hypocreomycetidae</taxon>
        <taxon>Hypocreales</taxon>
        <taxon>Nectriaceae</taxon>
        <taxon>Fusarium</taxon>
        <taxon>Fusarium solani species complex</taxon>
    </lineage>
</organism>
<accession>A0ACD3YUZ2</accession>
<evidence type="ECO:0000313" key="2">
    <source>
        <dbReference type="Proteomes" id="UP000830768"/>
    </source>
</evidence>
<dbReference type="Proteomes" id="UP000830768">
    <property type="component" value="Chromosome 3"/>
</dbReference>
<reference evidence="1" key="1">
    <citation type="submission" date="2021-11" db="EMBL/GenBank/DDBJ databases">
        <title>Fusarium solani-melongenae Genome sequencing and assembly.</title>
        <authorList>
            <person name="Xie S."/>
            <person name="Huang L."/>
            <person name="Zhang X."/>
        </authorList>
    </citation>
    <scope>NUCLEOTIDE SEQUENCE</scope>
    <source>
        <strain evidence="1">CRI 24-3</strain>
    </source>
</reference>
<keyword evidence="2" id="KW-1185">Reference proteome</keyword>
<name>A0ACD3YUZ2_FUSSC</name>
<protein>
    <submittedName>
        <fullName evidence="1">Uncharacterized protein</fullName>
    </submittedName>
</protein>